<dbReference type="SUPFAM" id="SSF74788">
    <property type="entry name" value="Cullin repeat-like"/>
    <property type="match status" value="1"/>
</dbReference>
<dbReference type="AlphaFoldDB" id="A0A2P4YQQ6"/>
<dbReference type="GO" id="GO:0006511">
    <property type="term" value="P:ubiquitin-dependent protein catabolic process"/>
    <property type="evidence" value="ECO:0007669"/>
    <property type="project" value="InterPro"/>
</dbReference>
<dbReference type="PANTHER" id="PTHR16950">
    <property type="entry name" value="ZINC TRANSPORTER SLC39A7 HISTIDINE-RICH MEMBRANE PROTEIN KE4"/>
    <property type="match status" value="1"/>
</dbReference>
<feature type="domain" description="Cullin N-terminal" evidence="8">
    <location>
        <begin position="339"/>
        <end position="396"/>
    </location>
</feature>
<gene>
    <name evidence="9" type="ORF">PHPALM_2062</name>
</gene>
<dbReference type="InterPro" id="IPR016159">
    <property type="entry name" value="Cullin_repeat-like_dom_sf"/>
</dbReference>
<dbReference type="GO" id="GO:0005385">
    <property type="term" value="F:zinc ion transmembrane transporter activity"/>
    <property type="evidence" value="ECO:0007669"/>
    <property type="project" value="TreeGrafter"/>
</dbReference>
<evidence type="ECO:0000313" key="9">
    <source>
        <dbReference type="EMBL" id="POM80138.1"/>
    </source>
</evidence>
<dbReference type="GO" id="GO:0006882">
    <property type="term" value="P:intracellular zinc ion homeostasis"/>
    <property type="evidence" value="ECO:0007669"/>
    <property type="project" value="TreeGrafter"/>
</dbReference>
<comment type="similarity">
    <text evidence="2">Belongs to the cullin family.</text>
</comment>
<comment type="caution">
    <text evidence="9">The sequence shown here is derived from an EMBL/GenBank/DDBJ whole genome shotgun (WGS) entry which is preliminary data.</text>
</comment>
<evidence type="ECO:0000313" key="10">
    <source>
        <dbReference type="Proteomes" id="UP000237271"/>
    </source>
</evidence>
<feature type="transmembrane region" description="Helical" evidence="6">
    <location>
        <begin position="286"/>
        <end position="304"/>
    </location>
</feature>
<evidence type="ECO:0000259" key="8">
    <source>
        <dbReference type="Pfam" id="PF00888"/>
    </source>
</evidence>
<feature type="transmembrane region" description="Helical" evidence="6">
    <location>
        <begin position="316"/>
        <end position="334"/>
    </location>
</feature>
<evidence type="ECO:0000256" key="3">
    <source>
        <dbReference type="ARBA" id="ARBA00022692"/>
    </source>
</evidence>
<feature type="transmembrane region" description="Helical" evidence="6">
    <location>
        <begin position="251"/>
        <end position="274"/>
    </location>
</feature>
<feature type="chain" id="PRO_5015162119" evidence="7">
    <location>
        <begin position="21"/>
        <end position="539"/>
    </location>
</feature>
<evidence type="ECO:0000256" key="4">
    <source>
        <dbReference type="ARBA" id="ARBA00022989"/>
    </source>
</evidence>
<dbReference type="InterPro" id="IPR003689">
    <property type="entry name" value="ZIP"/>
</dbReference>
<evidence type="ECO:0000256" key="5">
    <source>
        <dbReference type="ARBA" id="ARBA00023136"/>
    </source>
</evidence>
<dbReference type="Gene3D" id="1.20.1310.10">
    <property type="entry name" value="Cullin Repeats"/>
    <property type="match status" value="1"/>
</dbReference>
<evidence type="ECO:0000256" key="1">
    <source>
        <dbReference type="ARBA" id="ARBA00004141"/>
    </source>
</evidence>
<sequence length="539" mass="58406">MCRGLTLLLVTLAILSPIAAQECSGHGQLHGNHCHCEAGYESEGVECIATAGTTASCPAGGISWELSMAMALENGTYTISFVNNTENMAVFVLPMNISVTDSVTLEDLEASVDKTTLLLDDVSLPRNVVKASRDMAPTDQLLYVVQRNNADELAELQAECEANPNNTWHIDHCDGSGGHSRRRLASEPMTVNLVVDEAGYYAFHMQHNAIEEFGMQVIDTEGQEVGVALIIAEEETEDEGTSSSRKASAAVWGKTMAAVAIVAILSIVGILLMILRITLLTKVMDAMIALSAGALFGAAFLHVLPESIEFYSEYGQMDLTLSMMFTVGFVVAMCKMEPHAMLLSALNEQWVDHQVVMTMVRDILMYMDRTYVTQKRKLPVYDNGLYIFRDVIVRHDSYRARTTWRLIVTAFLACDDSLGVSVTVSAILHELPQEFADFIILVESGFTPFQAVLFNFISALSAFIGAAVVLAAVPVTNETMGLLLAVGSGTLVYIAGTDLLPGVLRVKSVGQFVAHLLMFGIGIGALALTTLHHVHCNAD</sequence>
<dbReference type="Pfam" id="PF00888">
    <property type="entry name" value="Cullin"/>
    <property type="match status" value="1"/>
</dbReference>
<evidence type="ECO:0000256" key="7">
    <source>
        <dbReference type="SAM" id="SignalP"/>
    </source>
</evidence>
<feature type="signal peptide" evidence="7">
    <location>
        <begin position="1"/>
        <end position="20"/>
    </location>
</feature>
<dbReference type="Proteomes" id="UP000237271">
    <property type="component" value="Unassembled WGS sequence"/>
</dbReference>
<dbReference type="OrthoDB" id="46759at2759"/>
<feature type="transmembrane region" description="Helical" evidence="6">
    <location>
        <begin position="479"/>
        <end position="500"/>
    </location>
</feature>
<comment type="subcellular location">
    <subcellularLocation>
        <location evidence="1">Membrane</location>
        <topology evidence="1">Multi-pass membrane protein</topology>
    </subcellularLocation>
</comment>
<dbReference type="InterPro" id="IPR001373">
    <property type="entry name" value="Cullin_N"/>
</dbReference>
<feature type="transmembrane region" description="Helical" evidence="6">
    <location>
        <begin position="452"/>
        <end position="473"/>
    </location>
</feature>
<keyword evidence="4 6" id="KW-1133">Transmembrane helix</keyword>
<name>A0A2P4YQQ6_9STRA</name>
<dbReference type="GO" id="GO:0016020">
    <property type="term" value="C:membrane"/>
    <property type="evidence" value="ECO:0007669"/>
    <property type="project" value="UniProtKB-SubCell"/>
</dbReference>
<keyword evidence="7" id="KW-0732">Signal</keyword>
<feature type="transmembrane region" description="Helical" evidence="6">
    <location>
        <begin position="512"/>
        <end position="534"/>
    </location>
</feature>
<dbReference type="GO" id="GO:0031625">
    <property type="term" value="F:ubiquitin protein ligase binding"/>
    <property type="evidence" value="ECO:0007669"/>
    <property type="project" value="InterPro"/>
</dbReference>
<dbReference type="EMBL" id="NCKW01000683">
    <property type="protein sequence ID" value="POM80138.1"/>
    <property type="molecule type" value="Genomic_DNA"/>
</dbReference>
<reference evidence="9 10" key="1">
    <citation type="journal article" date="2017" name="Genome Biol. Evol.">
        <title>Phytophthora megakarya and P. palmivora, closely related causal agents of cacao black pod rot, underwent increases in genome sizes and gene numbers by different mechanisms.</title>
        <authorList>
            <person name="Ali S.S."/>
            <person name="Shao J."/>
            <person name="Lary D.J."/>
            <person name="Kronmiller B."/>
            <person name="Shen D."/>
            <person name="Strem M.D."/>
            <person name="Amoako-Attah I."/>
            <person name="Akrofi A.Y."/>
            <person name="Begoude B.A."/>
            <person name="Ten Hoopen G.M."/>
            <person name="Coulibaly K."/>
            <person name="Kebe B.I."/>
            <person name="Melnick R.L."/>
            <person name="Guiltinan M.J."/>
            <person name="Tyler B.M."/>
            <person name="Meinhardt L.W."/>
            <person name="Bailey B.A."/>
        </authorList>
    </citation>
    <scope>NUCLEOTIDE SEQUENCE [LARGE SCALE GENOMIC DNA]</scope>
    <source>
        <strain evidence="10">sbr112.9</strain>
    </source>
</reference>
<proteinExistence type="inferred from homology"/>
<protein>
    <submittedName>
        <fullName evidence="9">Zinc (Zn2)-Iron (Fe2) Permease (ZIP) Family</fullName>
    </submittedName>
</protein>
<evidence type="ECO:0000256" key="2">
    <source>
        <dbReference type="ARBA" id="ARBA00006019"/>
    </source>
</evidence>
<keyword evidence="3 6" id="KW-0812">Transmembrane</keyword>
<accession>A0A2P4YQQ6</accession>
<evidence type="ECO:0000256" key="6">
    <source>
        <dbReference type="SAM" id="Phobius"/>
    </source>
</evidence>
<keyword evidence="10" id="KW-1185">Reference proteome</keyword>
<dbReference type="PANTHER" id="PTHR16950:SF16">
    <property type="entry name" value="ZINC TRANSPORTER ZIP13"/>
    <property type="match status" value="1"/>
</dbReference>
<dbReference type="Pfam" id="PF02535">
    <property type="entry name" value="Zip"/>
    <property type="match status" value="1"/>
</dbReference>
<keyword evidence="5 6" id="KW-0472">Membrane</keyword>
<organism evidence="9 10">
    <name type="scientific">Phytophthora palmivora</name>
    <dbReference type="NCBI Taxonomy" id="4796"/>
    <lineage>
        <taxon>Eukaryota</taxon>
        <taxon>Sar</taxon>
        <taxon>Stramenopiles</taxon>
        <taxon>Oomycota</taxon>
        <taxon>Peronosporomycetes</taxon>
        <taxon>Peronosporales</taxon>
        <taxon>Peronosporaceae</taxon>
        <taxon>Phytophthora</taxon>
    </lineage>
</organism>